<dbReference type="Proteomes" id="UP001165124">
    <property type="component" value="Unassembled WGS sequence"/>
</dbReference>
<evidence type="ECO:0000259" key="5">
    <source>
        <dbReference type="Pfam" id="PF03446"/>
    </source>
</evidence>
<dbReference type="SUPFAM" id="SSF48179">
    <property type="entry name" value="6-phosphogluconate dehydrogenase C-terminal domain-like"/>
    <property type="match status" value="1"/>
</dbReference>
<dbReference type="GO" id="GO:0016491">
    <property type="term" value="F:oxidoreductase activity"/>
    <property type="evidence" value="ECO:0007669"/>
    <property type="project" value="UniProtKB-KW"/>
</dbReference>
<dbReference type="InterPro" id="IPR006115">
    <property type="entry name" value="6PGDH_NADP-bd"/>
</dbReference>
<dbReference type="GO" id="GO:0051287">
    <property type="term" value="F:NAD binding"/>
    <property type="evidence" value="ECO:0007669"/>
    <property type="project" value="InterPro"/>
</dbReference>
<evidence type="ECO:0000256" key="2">
    <source>
        <dbReference type="ARBA" id="ARBA00023002"/>
    </source>
</evidence>
<name>A0A9W6PVU4_9ACTN</name>
<dbReference type="InterPro" id="IPR029154">
    <property type="entry name" value="HIBADH-like_NADP-bd"/>
</dbReference>
<dbReference type="InterPro" id="IPR015815">
    <property type="entry name" value="HIBADH-related"/>
</dbReference>
<dbReference type="GO" id="GO:0050661">
    <property type="term" value="F:NADP binding"/>
    <property type="evidence" value="ECO:0007669"/>
    <property type="project" value="InterPro"/>
</dbReference>
<keyword evidence="3" id="KW-0520">NAD</keyword>
<dbReference type="RefSeq" id="WP_067916103.1">
    <property type="nucleotide sequence ID" value="NZ_BSRZ01000004.1"/>
</dbReference>
<feature type="active site" evidence="4">
    <location>
        <position position="175"/>
    </location>
</feature>
<keyword evidence="8" id="KW-1185">Reference proteome</keyword>
<dbReference type="InterPro" id="IPR036291">
    <property type="entry name" value="NAD(P)-bd_dom_sf"/>
</dbReference>
<comment type="similarity">
    <text evidence="1">Belongs to the HIBADH-related family.</text>
</comment>
<evidence type="ECO:0000313" key="7">
    <source>
        <dbReference type="EMBL" id="GLW63943.1"/>
    </source>
</evidence>
<reference evidence="7" key="1">
    <citation type="submission" date="2023-02" db="EMBL/GenBank/DDBJ databases">
        <title>Actinomadura rubrobrunea NBRC 14622.</title>
        <authorList>
            <person name="Ichikawa N."/>
            <person name="Sato H."/>
            <person name="Tonouchi N."/>
        </authorList>
    </citation>
    <scope>NUCLEOTIDE SEQUENCE</scope>
    <source>
        <strain evidence="7">NBRC 14622</strain>
    </source>
</reference>
<dbReference type="Gene3D" id="1.10.1040.10">
    <property type="entry name" value="N-(1-d-carboxylethyl)-l-norvaline Dehydrogenase, domain 2"/>
    <property type="match status" value="1"/>
</dbReference>
<dbReference type="InterPro" id="IPR051265">
    <property type="entry name" value="HIBADH-related_NP60_sf"/>
</dbReference>
<accession>A0A9W6PVU4</accession>
<organism evidence="7 8">
    <name type="scientific">Actinomadura rubrobrunea</name>
    <dbReference type="NCBI Taxonomy" id="115335"/>
    <lineage>
        <taxon>Bacteria</taxon>
        <taxon>Bacillati</taxon>
        <taxon>Actinomycetota</taxon>
        <taxon>Actinomycetes</taxon>
        <taxon>Streptosporangiales</taxon>
        <taxon>Thermomonosporaceae</taxon>
        <taxon>Actinomadura</taxon>
    </lineage>
</organism>
<dbReference type="PROSITE" id="PS00895">
    <property type="entry name" value="3_HYDROXYISOBUT_DH"/>
    <property type="match status" value="1"/>
</dbReference>
<dbReference type="PANTHER" id="PTHR43580">
    <property type="entry name" value="OXIDOREDUCTASE GLYR1-RELATED"/>
    <property type="match status" value="1"/>
</dbReference>
<evidence type="ECO:0000256" key="3">
    <source>
        <dbReference type="ARBA" id="ARBA00023027"/>
    </source>
</evidence>
<feature type="domain" description="3-hydroxyisobutyrate dehydrogenase-like NAD-binding" evidence="6">
    <location>
        <begin position="169"/>
        <end position="286"/>
    </location>
</feature>
<dbReference type="GO" id="GO:0016054">
    <property type="term" value="P:organic acid catabolic process"/>
    <property type="evidence" value="ECO:0007669"/>
    <property type="project" value="UniProtKB-ARBA"/>
</dbReference>
<dbReference type="Gene3D" id="3.40.50.720">
    <property type="entry name" value="NAD(P)-binding Rossmann-like Domain"/>
    <property type="match status" value="1"/>
</dbReference>
<feature type="domain" description="6-phosphogluconate dehydrogenase NADP-binding" evidence="5">
    <location>
        <begin position="10"/>
        <end position="166"/>
    </location>
</feature>
<dbReference type="Pfam" id="PF14833">
    <property type="entry name" value="NAD_binding_11"/>
    <property type="match status" value="1"/>
</dbReference>
<dbReference type="InterPro" id="IPR008927">
    <property type="entry name" value="6-PGluconate_DH-like_C_sf"/>
</dbReference>
<dbReference type="EMBL" id="BSRZ01000004">
    <property type="protein sequence ID" value="GLW63943.1"/>
    <property type="molecule type" value="Genomic_DNA"/>
</dbReference>
<protein>
    <submittedName>
        <fullName evidence="7">3-hydroxyisobutyrate dehydrogenase</fullName>
    </submittedName>
</protein>
<dbReference type="PANTHER" id="PTHR43580:SF2">
    <property type="entry name" value="CYTOKINE-LIKE NUCLEAR FACTOR N-PAC"/>
    <property type="match status" value="1"/>
</dbReference>
<dbReference type="AlphaFoldDB" id="A0A9W6PVU4"/>
<dbReference type="PIRSF" id="PIRSF000103">
    <property type="entry name" value="HIBADH"/>
    <property type="match status" value="1"/>
</dbReference>
<keyword evidence="2" id="KW-0560">Oxidoreductase</keyword>
<evidence type="ECO:0000256" key="4">
    <source>
        <dbReference type="PIRSR" id="PIRSR000103-1"/>
    </source>
</evidence>
<dbReference type="InterPro" id="IPR013328">
    <property type="entry name" value="6PGD_dom2"/>
</dbReference>
<evidence type="ECO:0000313" key="8">
    <source>
        <dbReference type="Proteomes" id="UP001165124"/>
    </source>
</evidence>
<dbReference type="InterPro" id="IPR002204">
    <property type="entry name" value="3-OH-isobutyrate_DH-rel_CS"/>
</dbReference>
<sequence>MSDDGGTRTLGFLGLGAMGAGMATRLVESGYSVRVYNRTTAKAAPVVAAGAQAARTAADAVDGADAVIVSLADEPAVEKVLFGDAASRLGEGALVIDTSTVSPDFARQAARRLSALGARRVEACVFGNPLQARSGELRVLTAGDRADVDAARGVLETIGREIRYFGPPGAAATMKLVLNMLIGAEIAALAEAARLGEAAGLDRDAVLDCVAGSGVASMVMAFRAAIMRERRYEPAAFRARLMAKDLRHAVDLAETAGAALPLAERALEIVTAAVDRGDGDKDLAVLAEHAHDPRQR</sequence>
<dbReference type="Pfam" id="PF03446">
    <property type="entry name" value="NAD_binding_2"/>
    <property type="match status" value="1"/>
</dbReference>
<evidence type="ECO:0000256" key="1">
    <source>
        <dbReference type="ARBA" id="ARBA00009080"/>
    </source>
</evidence>
<gene>
    <name evidence="7" type="primary">mmsB</name>
    <name evidence="7" type="ORF">Arub01_21870</name>
</gene>
<dbReference type="SUPFAM" id="SSF51735">
    <property type="entry name" value="NAD(P)-binding Rossmann-fold domains"/>
    <property type="match status" value="1"/>
</dbReference>
<proteinExistence type="inferred from homology"/>
<comment type="caution">
    <text evidence="7">The sequence shown here is derived from an EMBL/GenBank/DDBJ whole genome shotgun (WGS) entry which is preliminary data.</text>
</comment>
<evidence type="ECO:0000259" key="6">
    <source>
        <dbReference type="Pfam" id="PF14833"/>
    </source>
</evidence>